<name>A0A5C6EPL1_9BACT</name>
<dbReference type="EMBL" id="SJPX01000004">
    <property type="protein sequence ID" value="TWU49526.1"/>
    <property type="molecule type" value="Genomic_DNA"/>
</dbReference>
<organism evidence="2 3">
    <name type="scientific">Rubripirellula reticaptiva</name>
    <dbReference type="NCBI Taxonomy" id="2528013"/>
    <lineage>
        <taxon>Bacteria</taxon>
        <taxon>Pseudomonadati</taxon>
        <taxon>Planctomycetota</taxon>
        <taxon>Planctomycetia</taxon>
        <taxon>Pirellulales</taxon>
        <taxon>Pirellulaceae</taxon>
        <taxon>Rubripirellula</taxon>
    </lineage>
</organism>
<evidence type="ECO:0000313" key="2">
    <source>
        <dbReference type="EMBL" id="TWU49526.1"/>
    </source>
</evidence>
<feature type="region of interest" description="Disordered" evidence="1">
    <location>
        <begin position="1"/>
        <end position="28"/>
    </location>
</feature>
<dbReference type="AlphaFoldDB" id="A0A5C6EPL1"/>
<proteinExistence type="predicted"/>
<dbReference type="Proteomes" id="UP000317977">
    <property type="component" value="Unassembled WGS sequence"/>
</dbReference>
<feature type="compositionally biased region" description="Low complexity" evidence="1">
    <location>
        <begin position="1"/>
        <end position="23"/>
    </location>
</feature>
<sequence>MVVFQSPLASSPPTSSSTPASPSRRCDPSLNSYRQYRAPVENGSSLIEPPLSDAADLLGSNVAKSAEQGPFWDSLRTRARASLIEDAIRYTSAYRDTSWVDVESIGPIVMAGHQPSLFHPGVWFKNFALDDIARRVGGIGINLVVDNDVASGSSIRVPSVRPHGATGAAQPHYEVVSYDEAGGGVPYEQTTVRRRDLFDHFDEAVAEAVCGVVDDPSVTRLWRHALSAIDRCGVAGCALAQARHGLEGELGLRTLELPLGVVCRTSAYAEFVLAILTELPRFHGCYNDSADRYRSAHGIRSSAHPVPNLAEQDGWFEAPLWIYGNDSPDRKAAWVKMSDDHLVISDRVAEGPRELRIDVRHPKLAAEQLSNLVSPNFKLRPRALVTTMYARMVLSDLFLHGIGGGKYDQLGDQICAEFFQVEPLQFMVISATIQLPGLVKVDHDKRIRSLRRQLRDLVFQPERFADRVDLDENLLARKAELIAMVATPKSGDLLASKMPAPKKQWHDEIATINAELSKQLDQLRGQLRSELAESERAHAAQRLMASREHPFCVFPIDYLQTTYAKLLGQD</sequence>
<keyword evidence="3" id="KW-1185">Reference proteome</keyword>
<reference evidence="2 3" key="1">
    <citation type="submission" date="2019-02" db="EMBL/GenBank/DDBJ databases">
        <title>Deep-cultivation of Planctomycetes and their phenomic and genomic characterization uncovers novel biology.</title>
        <authorList>
            <person name="Wiegand S."/>
            <person name="Jogler M."/>
            <person name="Boedeker C."/>
            <person name="Pinto D."/>
            <person name="Vollmers J."/>
            <person name="Rivas-Marin E."/>
            <person name="Kohn T."/>
            <person name="Peeters S.H."/>
            <person name="Heuer A."/>
            <person name="Rast P."/>
            <person name="Oberbeckmann S."/>
            <person name="Bunk B."/>
            <person name="Jeske O."/>
            <person name="Meyerdierks A."/>
            <person name="Storesund J.E."/>
            <person name="Kallscheuer N."/>
            <person name="Luecker S."/>
            <person name="Lage O.M."/>
            <person name="Pohl T."/>
            <person name="Merkel B.J."/>
            <person name="Hornburger P."/>
            <person name="Mueller R.-W."/>
            <person name="Bruemmer F."/>
            <person name="Labrenz M."/>
            <person name="Spormann A.M."/>
            <person name="Op Den Camp H."/>
            <person name="Overmann J."/>
            <person name="Amann R."/>
            <person name="Jetten M.S.M."/>
            <person name="Mascher T."/>
            <person name="Medema M.H."/>
            <person name="Devos D.P."/>
            <person name="Kaster A.-K."/>
            <person name="Ovreas L."/>
            <person name="Rohde M."/>
            <person name="Galperin M.Y."/>
            <person name="Jogler C."/>
        </authorList>
    </citation>
    <scope>NUCLEOTIDE SEQUENCE [LARGE SCALE GENOMIC DNA]</scope>
    <source>
        <strain evidence="2 3">Poly59</strain>
    </source>
</reference>
<gene>
    <name evidence="2" type="ORF">Poly59_41420</name>
</gene>
<protein>
    <submittedName>
        <fullName evidence="2">Uncharacterized protein</fullName>
    </submittedName>
</protein>
<evidence type="ECO:0000313" key="3">
    <source>
        <dbReference type="Proteomes" id="UP000317977"/>
    </source>
</evidence>
<evidence type="ECO:0000256" key="1">
    <source>
        <dbReference type="SAM" id="MobiDB-lite"/>
    </source>
</evidence>
<accession>A0A5C6EPL1</accession>
<comment type="caution">
    <text evidence="2">The sequence shown here is derived from an EMBL/GenBank/DDBJ whole genome shotgun (WGS) entry which is preliminary data.</text>
</comment>